<dbReference type="EMBL" id="AE017126">
    <property type="protein sequence ID" value="AAP99131.1"/>
    <property type="molecule type" value="Genomic_DNA"/>
</dbReference>
<dbReference type="PATRIC" id="fig|167539.5.peg.89"/>
<protein>
    <submittedName>
        <fullName evidence="5">ABC-type transport system involved in Fe-S cluster assembly ATPase component</fullName>
    </submittedName>
</protein>
<dbReference type="PROSITE" id="PS50893">
    <property type="entry name" value="ABC_TRANSPORTER_2"/>
    <property type="match status" value="1"/>
</dbReference>
<dbReference type="PANTHER" id="PTHR43204:SF1">
    <property type="entry name" value="ABC TRANSPORTER I FAMILY MEMBER 6, CHLOROPLASTIC"/>
    <property type="match status" value="1"/>
</dbReference>
<keyword evidence="6" id="KW-1185">Reference proteome</keyword>
<dbReference type="OrthoDB" id="9806149at2"/>
<reference evidence="5 6" key="1">
    <citation type="journal article" date="2003" name="Proc. Natl. Acad. Sci. U.S.A.">
        <title>Genome sequence of the cyanobacterium Prochlorococcus marinus SS120, a nearly minimal oxyphototrophic genome.</title>
        <authorList>
            <person name="Dufresne A."/>
            <person name="Salanoubat M."/>
            <person name="Partensky F."/>
            <person name="Artiguenave F."/>
            <person name="Axmann I.M."/>
            <person name="Barbe V."/>
            <person name="Duprat S."/>
            <person name="Galperin M.Y."/>
            <person name="Koonin E.V."/>
            <person name="Le Gall F."/>
            <person name="Makarova K.S."/>
            <person name="Ostrowski M."/>
            <person name="Oztas S."/>
            <person name="Robert C."/>
            <person name="Rogozin I.B."/>
            <person name="Scanlan D.J."/>
            <person name="Tandeau de Marsac N."/>
            <person name="Weissenbach J."/>
            <person name="Wincker P."/>
            <person name="Wolf Y.I."/>
            <person name="Hess W.R."/>
        </authorList>
    </citation>
    <scope>NUCLEOTIDE SEQUENCE [LARGE SCALE GENOMIC DNA]</scope>
    <source>
        <strain evidence="6">SARG / CCMP1375 / SS120</strain>
    </source>
</reference>
<feature type="domain" description="ABC transporter" evidence="4">
    <location>
        <begin position="16"/>
        <end position="260"/>
    </location>
</feature>
<dbReference type="InterPro" id="IPR003439">
    <property type="entry name" value="ABC_transporter-like_ATP-bd"/>
</dbReference>
<evidence type="ECO:0000256" key="2">
    <source>
        <dbReference type="ARBA" id="ARBA00022741"/>
    </source>
</evidence>
<evidence type="ECO:0000313" key="5">
    <source>
        <dbReference type="EMBL" id="AAP99131.1"/>
    </source>
</evidence>
<dbReference type="Proteomes" id="UP000001420">
    <property type="component" value="Chromosome"/>
</dbReference>
<dbReference type="PROSITE" id="PS00211">
    <property type="entry name" value="ABC_TRANSPORTER_1"/>
    <property type="match status" value="1"/>
</dbReference>
<dbReference type="SUPFAM" id="SSF52540">
    <property type="entry name" value="P-loop containing nucleoside triphosphate hydrolases"/>
    <property type="match status" value="1"/>
</dbReference>
<evidence type="ECO:0000256" key="3">
    <source>
        <dbReference type="ARBA" id="ARBA00022840"/>
    </source>
</evidence>
<dbReference type="InterPro" id="IPR027417">
    <property type="entry name" value="P-loop_NTPase"/>
</dbReference>
<keyword evidence="3" id="KW-0067">ATP-binding</keyword>
<evidence type="ECO:0000313" key="6">
    <source>
        <dbReference type="Proteomes" id="UP000001420"/>
    </source>
</evidence>
<dbReference type="NCBIfam" id="TIGR01978">
    <property type="entry name" value="sufC"/>
    <property type="match status" value="1"/>
</dbReference>
<dbReference type="eggNOG" id="COG0396">
    <property type="taxonomic scope" value="Bacteria"/>
</dbReference>
<dbReference type="InterPro" id="IPR010230">
    <property type="entry name" value="FeS-cluster_ATPase_SufC"/>
</dbReference>
<dbReference type="InterPro" id="IPR003593">
    <property type="entry name" value="AAA+_ATPase"/>
</dbReference>
<dbReference type="CDD" id="cd03217">
    <property type="entry name" value="ABC_FeS_Assembly"/>
    <property type="match status" value="1"/>
</dbReference>
<name>Q7VEC8_PROMA</name>
<keyword evidence="2" id="KW-0547">Nucleotide-binding</keyword>
<sequence>MTKQLDKRMEPKRILLEVKNLHAGIDGNSILKGVNLTIYEGEIHAIMGRNGSGKSTLAKIIAGHSSYEISEGEILLESESITSLEPEERSNKGLFLGFQYPVEVAGVKNIDFLRAAVNARRKELKESELDTFEFDEIVNNTLGIVQMNKDFLERGVNQGFSGGEKKRNEILQMALLKPIVSILDETDSGLDIDALRIISNGINKIHSKNKATILITHYQRLLNEIKPDYVHVMKDGKIIKTGTKELAIALEKSGYEGLEQVET</sequence>
<dbReference type="KEGG" id="pma:Pro_0085"/>
<dbReference type="EnsemblBacteria" id="AAP99131">
    <property type="protein sequence ID" value="AAP99131"/>
    <property type="gene ID" value="Pro_0085"/>
</dbReference>
<dbReference type="AlphaFoldDB" id="Q7VEC8"/>
<organism evidence="5 6">
    <name type="scientific">Prochlorococcus marinus (strain SARG / CCMP1375 / SS120)</name>
    <dbReference type="NCBI Taxonomy" id="167539"/>
    <lineage>
        <taxon>Bacteria</taxon>
        <taxon>Bacillati</taxon>
        <taxon>Cyanobacteriota</taxon>
        <taxon>Cyanophyceae</taxon>
        <taxon>Synechococcales</taxon>
        <taxon>Prochlorococcaceae</taxon>
        <taxon>Prochlorococcus</taxon>
    </lineage>
</organism>
<dbReference type="PANTHER" id="PTHR43204">
    <property type="entry name" value="ABC TRANSPORTER I FAMILY MEMBER 6, CHLOROPLASTIC"/>
    <property type="match status" value="1"/>
</dbReference>
<accession>Q7VEC8</accession>
<evidence type="ECO:0000259" key="4">
    <source>
        <dbReference type="PROSITE" id="PS50893"/>
    </source>
</evidence>
<dbReference type="RefSeq" id="WP_011124240.1">
    <property type="nucleotide sequence ID" value="NC_005042.1"/>
</dbReference>
<proteinExistence type="inferred from homology"/>
<dbReference type="SMART" id="SM00382">
    <property type="entry name" value="AAA"/>
    <property type="match status" value="1"/>
</dbReference>
<dbReference type="GO" id="GO:0016887">
    <property type="term" value="F:ATP hydrolysis activity"/>
    <property type="evidence" value="ECO:0007669"/>
    <property type="project" value="InterPro"/>
</dbReference>
<dbReference type="GO" id="GO:0005524">
    <property type="term" value="F:ATP binding"/>
    <property type="evidence" value="ECO:0007669"/>
    <property type="project" value="UniProtKB-KW"/>
</dbReference>
<evidence type="ECO:0000256" key="1">
    <source>
        <dbReference type="ARBA" id="ARBA00006216"/>
    </source>
</evidence>
<dbReference type="InterPro" id="IPR017871">
    <property type="entry name" value="ABC_transporter-like_CS"/>
</dbReference>
<dbReference type="HOGENOM" id="CLU_000604_48_1_3"/>
<comment type="similarity">
    <text evidence="1">Belongs to the ABC transporter superfamily. Ycf16 family.</text>
</comment>
<dbReference type="Pfam" id="PF00005">
    <property type="entry name" value="ABC_tran"/>
    <property type="match status" value="1"/>
</dbReference>
<dbReference type="STRING" id="167539.Pro_0085"/>
<dbReference type="Gene3D" id="3.40.50.300">
    <property type="entry name" value="P-loop containing nucleotide triphosphate hydrolases"/>
    <property type="match status" value="1"/>
</dbReference>
<gene>
    <name evidence="5" type="primary">sufC</name>
    <name evidence="5" type="ordered locus">Pro_0085</name>
</gene>